<keyword evidence="4" id="KW-1185">Reference proteome</keyword>
<dbReference type="GO" id="GO:0006281">
    <property type="term" value="P:DNA repair"/>
    <property type="evidence" value="ECO:0007669"/>
    <property type="project" value="UniProtKB-KW"/>
</dbReference>
<comment type="similarity">
    <text evidence="1">Belongs to the helicase family.</text>
</comment>
<keyword evidence="1" id="KW-0234">DNA repair</keyword>
<dbReference type="OrthoDB" id="8048846at2759"/>
<dbReference type="GO" id="GO:0016787">
    <property type="term" value="F:hydrolase activity"/>
    <property type="evidence" value="ECO:0007669"/>
    <property type="project" value="UniProtKB-KW"/>
</dbReference>
<evidence type="ECO:0000259" key="2">
    <source>
        <dbReference type="Pfam" id="PF05970"/>
    </source>
</evidence>
<dbReference type="GO" id="GO:0043139">
    <property type="term" value="F:5'-3' DNA helicase activity"/>
    <property type="evidence" value="ECO:0007669"/>
    <property type="project" value="UniProtKB-EC"/>
</dbReference>
<dbReference type="EC" id="5.6.2.3" evidence="1"/>
<keyword evidence="1" id="KW-0347">Helicase</keyword>
<dbReference type="GO" id="GO:0006310">
    <property type="term" value="P:DNA recombination"/>
    <property type="evidence" value="ECO:0007669"/>
    <property type="project" value="UniProtKB-KW"/>
</dbReference>
<accession>A0A6J8ARW0</accession>
<dbReference type="Proteomes" id="UP000507470">
    <property type="component" value="Unassembled WGS sequence"/>
</dbReference>
<dbReference type="Gene3D" id="3.40.50.300">
    <property type="entry name" value="P-loop containing nucleotide triphosphate hydrolases"/>
    <property type="match status" value="1"/>
</dbReference>
<keyword evidence="1" id="KW-0227">DNA damage</keyword>
<keyword evidence="1" id="KW-0067">ATP-binding</keyword>
<sequence length="215" mass="24552">MVLRTLRKEGEEPTSMKALLMAPTGTAAHNIQGLTIHSALQLQLGQHGKSYQRLGDEKRNTLRCKSIDLQEIFQSDNDFAAISILAFGDLYQLPPVCQKFVFQQPSDDYASLCVHLWDNFKFVELTKIMRQRDDAEFARLLNRVRDGSQTNEDLVILETRITEPTKEDDKMLHVYTTNARVDSYNELKLSELSAKLHTLTAVDIIPESMKHKKTT</sequence>
<protein>
    <recommendedName>
        <fullName evidence="1">ATP-dependent DNA helicase</fullName>
        <ecNumber evidence="1">5.6.2.3</ecNumber>
    </recommendedName>
</protein>
<evidence type="ECO:0000313" key="3">
    <source>
        <dbReference type="EMBL" id="CAC5372775.1"/>
    </source>
</evidence>
<dbReference type="InterPro" id="IPR027417">
    <property type="entry name" value="P-loop_NTPase"/>
</dbReference>
<keyword evidence="1" id="KW-0233">DNA recombination</keyword>
<dbReference type="SUPFAM" id="SSF52540">
    <property type="entry name" value="P-loop containing nucleoside triphosphate hydrolases"/>
    <property type="match status" value="1"/>
</dbReference>
<dbReference type="PANTHER" id="PTHR47642:SF8">
    <property type="entry name" value="ATP-DEPENDENT DNA HELICASE"/>
    <property type="match status" value="1"/>
</dbReference>
<dbReference type="GO" id="GO:0005524">
    <property type="term" value="F:ATP binding"/>
    <property type="evidence" value="ECO:0007669"/>
    <property type="project" value="UniProtKB-KW"/>
</dbReference>
<dbReference type="AlphaFoldDB" id="A0A6J8ARW0"/>
<dbReference type="EMBL" id="CACVKT020001865">
    <property type="protein sequence ID" value="CAC5372775.1"/>
    <property type="molecule type" value="Genomic_DNA"/>
</dbReference>
<reference evidence="3 4" key="1">
    <citation type="submission" date="2020-06" db="EMBL/GenBank/DDBJ databases">
        <authorList>
            <person name="Li R."/>
            <person name="Bekaert M."/>
        </authorList>
    </citation>
    <scope>NUCLEOTIDE SEQUENCE [LARGE SCALE GENOMIC DNA]</scope>
    <source>
        <strain evidence="4">wild</strain>
    </source>
</reference>
<dbReference type="Pfam" id="PF05970">
    <property type="entry name" value="PIF1"/>
    <property type="match status" value="1"/>
</dbReference>
<evidence type="ECO:0000313" key="4">
    <source>
        <dbReference type="Proteomes" id="UP000507470"/>
    </source>
</evidence>
<evidence type="ECO:0000256" key="1">
    <source>
        <dbReference type="RuleBase" id="RU363044"/>
    </source>
</evidence>
<dbReference type="InterPro" id="IPR010285">
    <property type="entry name" value="DNA_helicase_pif1-like_DEAD"/>
</dbReference>
<name>A0A6J8ARW0_MYTCO</name>
<feature type="domain" description="DNA helicase Pif1-like DEAD-box helicase" evidence="2">
    <location>
        <begin position="69"/>
        <end position="152"/>
    </location>
</feature>
<proteinExistence type="inferred from homology"/>
<keyword evidence="1" id="KW-0547">Nucleotide-binding</keyword>
<dbReference type="InterPro" id="IPR051055">
    <property type="entry name" value="PIF1_helicase"/>
</dbReference>
<dbReference type="GO" id="GO:0000723">
    <property type="term" value="P:telomere maintenance"/>
    <property type="evidence" value="ECO:0007669"/>
    <property type="project" value="InterPro"/>
</dbReference>
<gene>
    <name evidence="3" type="ORF">MCOR_10769</name>
</gene>
<dbReference type="PANTHER" id="PTHR47642">
    <property type="entry name" value="ATP-DEPENDENT DNA HELICASE"/>
    <property type="match status" value="1"/>
</dbReference>
<keyword evidence="1" id="KW-0378">Hydrolase</keyword>
<comment type="catalytic activity">
    <reaction evidence="1">
        <text>ATP + H2O = ADP + phosphate + H(+)</text>
        <dbReference type="Rhea" id="RHEA:13065"/>
        <dbReference type="ChEBI" id="CHEBI:15377"/>
        <dbReference type="ChEBI" id="CHEBI:15378"/>
        <dbReference type="ChEBI" id="CHEBI:30616"/>
        <dbReference type="ChEBI" id="CHEBI:43474"/>
        <dbReference type="ChEBI" id="CHEBI:456216"/>
        <dbReference type="EC" id="5.6.2.3"/>
    </reaction>
</comment>
<organism evidence="3 4">
    <name type="scientific">Mytilus coruscus</name>
    <name type="common">Sea mussel</name>
    <dbReference type="NCBI Taxonomy" id="42192"/>
    <lineage>
        <taxon>Eukaryota</taxon>
        <taxon>Metazoa</taxon>
        <taxon>Spiralia</taxon>
        <taxon>Lophotrochozoa</taxon>
        <taxon>Mollusca</taxon>
        <taxon>Bivalvia</taxon>
        <taxon>Autobranchia</taxon>
        <taxon>Pteriomorphia</taxon>
        <taxon>Mytilida</taxon>
        <taxon>Mytiloidea</taxon>
        <taxon>Mytilidae</taxon>
        <taxon>Mytilinae</taxon>
        <taxon>Mytilus</taxon>
    </lineage>
</organism>
<comment type="cofactor">
    <cofactor evidence="1">
        <name>Mg(2+)</name>
        <dbReference type="ChEBI" id="CHEBI:18420"/>
    </cofactor>
</comment>